<feature type="region of interest" description="Disordered" evidence="7">
    <location>
        <begin position="418"/>
        <end position="469"/>
    </location>
</feature>
<dbReference type="GO" id="GO:0030170">
    <property type="term" value="F:pyridoxal phosphate binding"/>
    <property type="evidence" value="ECO:0007669"/>
    <property type="project" value="InterPro"/>
</dbReference>
<dbReference type="RefSeq" id="WP_013709339.1">
    <property type="nucleotide sequence ID" value="NC_015389.1"/>
</dbReference>
<keyword evidence="5" id="KW-0808">Transferase</keyword>
<comment type="similarity">
    <text evidence="2">Belongs to the class-I pyridoxal-phosphate-dependent aminotransferase family.</text>
</comment>
<dbReference type="PANTHER" id="PTHR42790">
    <property type="entry name" value="AMINOTRANSFERASE"/>
    <property type="match status" value="1"/>
</dbReference>
<accession>F2N8Z7</accession>
<dbReference type="InterPro" id="IPR050859">
    <property type="entry name" value="Class-I_PLP-dep_aminotransf"/>
</dbReference>
<dbReference type="GO" id="GO:1901605">
    <property type="term" value="P:alpha-amino acid metabolic process"/>
    <property type="evidence" value="ECO:0007669"/>
    <property type="project" value="TreeGrafter"/>
</dbReference>
<evidence type="ECO:0000259" key="8">
    <source>
        <dbReference type="Pfam" id="PF00155"/>
    </source>
</evidence>
<comment type="cofactor">
    <cofactor evidence="1">
        <name>pyridoxal 5'-phosphate</name>
        <dbReference type="ChEBI" id="CHEBI:597326"/>
    </cofactor>
</comment>
<sequence>MPSATVQFDAWEGHYARRLASLRHSAVRDLFAAVSRPDVIGLSGGMPDISVLPLEQVAECAADCIRKEGVRALQYAGSLGRLECRRVVCDTLAELDIAATPDDVILTGGSQSALDLLAKIFIDPGDVIITEGPTYLGALQAFSAYEPRVIHIELDENGMRVDLLEERLRELGPHGAKFIYTIPSFQNPSGVTMSLDRRTRLIELSRAYEIPIIEDDPYGRLRYEGDPVPAIKSMDSSVIYLGTVSKIFAPGLRLAWVVAPHAVIEKVNLAKQGACLCTSPMNEVMVERYFTDVDWHATQRRVIALYRRRRDAMLSALAELFPPEVTWTHPAGGFFIWVTLPRYFDSDQLLSCALKAGVAFVPGAGCFYNGEGRNSLRIAFCYEEPEVLREGIRRLAEAISDRMDLYRAFLAVGALPESPQPAPGKNTLDSESPASASASVARETPDRAHPRSAATTGAAGSARTIKEES</sequence>
<keyword evidence="6" id="KW-0663">Pyridoxal phosphate</keyword>
<dbReference type="STRING" id="700015.Corgl_1498"/>
<evidence type="ECO:0000313" key="9">
    <source>
        <dbReference type="EMBL" id="AEB07597.1"/>
    </source>
</evidence>
<evidence type="ECO:0000313" key="10">
    <source>
        <dbReference type="Proteomes" id="UP000006851"/>
    </source>
</evidence>
<dbReference type="GO" id="GO:0008483">
    <property type="term" value="F:transaminase activity"/>
    <property type="evidence" value="ECO:0007669"/>
    <property type="project" value="UniProtKB-KW"/>
</dbReference>
<dbReference type="OrthoDB" id="199743at2"/>
<dbReference type="FunFam" id="3.40.640.10:FF:000053">
    <property type="entry name" value="Aminotransferase, class I"/>
    <property type="match status" value="1"/>
</dbReference>
<keyword evidence="10" id="KW-1185">Reference proteome</keyword>
<evidence type="ECO:0000256" key="3">
    <source>
        <dbReference type="ARBA" id="ARBA00011738"/>
    </source>
</evidence>
<proteinExistence type="inferred from homology"/>
<comment type="subunit">
    <text evidence="3">Homodimer.</text>
</comment>
<dbReference type="HOGENOM" id="CLU_017584_0_6_11"/>
<dbReference type="InterPro" id="IPR015421">
    <property type="entry name" value="PyrdxlP-dep_Trfase_major"/>
</dbReference>
<evidence type="ECO:0000256" key="6">
    <source>
        <dbReference type="ARBA" id="ARBA00022898"/>
    </source>
</evidence>
<organism evidence="9 10">
    <name type="scientific">Coriobacterium glomerans (strain ATCC 49209 / DSM 20642 / JCM 10262 / PW2)</name>
    <dbReference type="NCBI Taxonomy" id="700015"/>
    <lineage>
        <taxon>Bacteria</taxon>
        <taxon>Bacillati</taxon>
        <taxon>Actinomycetota</taxon>
        <taxon>Coriobacteriia</taxon>
        <taxon>Coriobacteriales</taxon>
        <taxon>Coriobacteriaceae</taxon>
        <taxon>Coriobacterium</taxon>
    </lineage>
</organism>
<dbReference type="Pfam" id="PF00155">
    <property type="entry name" value="Aminotran_1_2"/>
    <property type="match status" value="1"/>
</dbReference>
<dbReference type="Gene3D" id="3.90.1150.10">
    <property type="entry name" value="Aspartate Aminotransferase, domain 1"/>
    <property type="match status" value="1"/>
</dbReference>
<dbReference type="AlphaFoldDB" id="F2N8Z7"/>
<dbReference type="Proteomes" id="UP000006851">
    <property type="component" value="Chromosome"/>
</dbReference>
<dbReference type="Gene3D" id="3.40.640.10">
    <property type="entry name" value="Type I PLP-dependent aspartate aminotransferase-like (Major domain)"/>
    <property type="match status" value="1"/>
</dbReference>
<dbReference type="CDD" id="cd00609">
    <property type="entry name" value="AAT_like"/>
    <property type="match status" value="1"/>
</dbReference>
<keyword evidence="4" id="KW-0032">Aminotransferase</keyword>
<dbReference type="EMBL" id="CP002628">
    <property type="protein sequence ID" value="AEB07597.1"/>
    <property type="molecule type" value="Genomic_DNA"/>
</dbReference>
<reference evidence="10" key="1">
    <citation type="journal article" date="2013" name="Stand. Genomic Sci.">
        <title>Complete genome sequence of Coriobacterium glomerans type strain (PW2(T)) from the midgut of Pyrrhocoris apterus L. (red soldier bug).</title>
        <authorList>
            <person name="Stackebrandt E."/>
            <person name="Zeytun A."/>
            <person name="Lapidus A."/>
            <person name="Nolan M."/>
            <person name="Lucas S."/>
            <person name="Hammon N."/>
            <person name="Deshpande S."/>
            <person name="Cheng J.F."/>
            <person name="Tapia R."/>
            <person name="Goodwin L.A."/>
            <person name="Pitluck S."/>
            <person name="Liolios K."/>
            <person name="Pagani I."/>
            <person name="Ivanova N."/>
            <person name="Mavromatis K."/>
            <person name="Mikhailova N."/>
            <person name="Huntemann M."/>
            <person name="Pati A."/>
            <person name="Chen A."/>
            <person name="Palaniappan K."/>
            <person name="Chang Y.J."/>
            <person name="Land M."/>
            <person name="Hauser L."/>
            <person name="Rohde M."/>
            <person name="Pukall R."/>
            <person name="Goker M."/>
            <person name="Detter J.C."/>
            <person name="Woyke T."/>
            <person name="Bristow J."/>
            <person name="Eisen J.A."/>
            <person name="Markowitz V."/>
            <person name="Hugenholtz P."/>
            <person name="Kyrpides N.C."/>
            <person name="Klenk H.P."/>
        </authorList>
    </citation>
    <scope>NUCLEOTIDE SEQUENCE</scope>
    <source>
        <strain evidence="10">ATCC 49209 / DSM 20642 / JCM 10262 / PW2</strain>
    </source>
</reference>
<dbReference type="SUPFAM" id="SSF53383">
    <property type="entry name" value="PLP-dependent transferases"/>
    <property type="match status" value="1"/>
</dbReference>
<dbReference type="PANTHER" id="PTHR42790:SF19">
    <property type="entry name" value="KYNURENINE_ALPHA-AMINOADIPATE AMINOTRANSFERASE, MITOCHONDRIAL"/>
    <property type="match status" value="1"/>
</dbReference>
<dbReference type="KEGG" id="cgo:Corgl_1498"/>
<evidence type="ECO:0000256" key="7">
    <source>
        <dbReference type="SAM" id="MobiDB-lite"/>
    </source>
</evidence>
<protein>
    <submittedName>
        <fullName evidence="9">Transcriptional regulator, GntR family</fullName>
    </submittedName>
</protein>
<dbReference type="InterPro" id="IPR004839">
    <property type="entry name" value="Aminotransferase_I/II_large"/>
</dbReference>
<gene>
    <name evidence="9" type="ordered locus">Corgl_1498</name>
</gene>
<dbReference type="InterPro" id="IPR015424">
    <property type="entry name" value="PyrdxlP-dep_Trfase"/>
</dbReference>
<feature type="compositionally biased region" description="Low complexity" evidence="7">
    <location>
        <begin position="430"/>
        <end position="441"/>
    </location>
</feature>
<name>F2N8Z7_CORGP</name>
<feature type="domain" description="Aminotransferase class I/classII large" evidence="8">
    <location>
        <begin position="38"/>
        <end position="395"/>
    </location>
</feature>
<evidence type="ECO:0000256" key="5">
    <source>
        <dbReference type="ARBA" id="ARBA00022679"/>
    </source>
</evidence>
<evidence type="ECO:0000256" key="4">
    <source>
        <dbReference type="ARBA" id="ARBA00022576"/>
    </source>
</evidence>
<dbReference type="InterPro" id="IPR015422">
    <property type="entry name" value="PyrdxlP-dep_Trfase_small"/>
</dbReference>
<feature type="compositionally biased region" description="Low complexity" evidence="7">
    <location>
        <begin position="451"/>
        <end position="463"/>
    </location>
</feature>
<dbReference type="eggNOG" id="COG1167">
    <property type="taxonomic scope" value="Bacteria"/>
</dbReference>
<evidence type="ECO:0000256" key="1">
    <source>
        <dbReference type="ARBA" id="ARBA00001933"/>
    </source>
</evidence>
<evidence type="ECO:0000256" key="2">
    <source>
        <dbReference type="ARBA" id="ARBA00007441"/>
    </source>
</evidence>